<feature type="region of interest" description="Disordered" evidence="3">
    <location>
        <begin position="1"/>
        <end position="49"/>
    </location>
</feature>
<sequence>MRPSRKQRGWRTSSARLQARQPAPASARLTATRRRRKSAGHAHPRSSDDSAHCRCCVVYLDDLLVHASSFEHALANLHNVLATIRQAGLRLNPRKCQLLRREMAFLGHVVMSPEQLREGQEANGTLQKVRGWLEAGQPPQWAEVSAEGPELKAYYGQWRRLELRDGLAYRRWQAAGMGSDLLQLLVPPSHFVWVCFNAQRNVGKGCHHGLCCQVTEHDSAYAPMEHLDQQVLGSIAWPRRNPTLRYGAQPVA</sequence>
<proteinExistence type="inferred from homology"/>
<protein>
    <recommendedName>
        <fullName evidence="2">ribonuclease H</fullName>
        <ecNumber evidence="2">3.1.26.4</ecNumber>
    </recommendedName>
</protein>
<accession>A0AAD7RE89</accession>
<evidence type="ECO:0000256" key="1">
    <source>
        <dbReference type="ARBA" id="ARBA00010879"/>
    </source>
</evidence>
<name>A0AAD7RE89_9TELE</name>
<dbReference type="InterPro" id="IPR000477">
    <property type="entry name" value="RT_dom"/>
</dbReference>
<feature type="domain" description="Reverse transcriptase" evidence="4">
    <location>
        <begin position="55"/>
        <end position="109"/>
    </location>
</feature>
<organism evidence="5 6">
    <name type="scientific">Aldrovandia affinis</name>
    <dbReference type="NCBI Taxonomy" id="143900"/>
    <lineage>
        <taxon>Eukaryota</taxon>
        <taxon>Metazoa</taxon>
        <taxon>Chordata</taxon>
        <taxon>Craniata</taxon>
        <taxon>Vertebrata</taxon>
        <taxon>Euteleostomi</taxon>
        <taxon>Actinopterygii</taxon>
        <taxon>Neopterygii</taxon>
        <taxon>Teleostei</taxon>
        <taxon>Notacanthiformes</taxon>
        <taxon>Halosauridae</taxon>
        <taxon>Aldrovandia</taxon>
    </lineage>
</organism>
<comment type="caution">
    <text evidence="5">The sequence shown here is derived from an EMBL/GenBank/DDBJ whole genome shotgun (WGS) entry which is preliminary data.</text>
</comment>
<dbReference type="EMBL" id="JAINUG010000323">
    <property type="protein sequence ID" value="KAJ8378348.1"/>
    <property type="molecule type" value="Genomic_DNA"/>
</dbReference>
<evidence type="ECO:0000256" key="2">
    <source>
        <dbReference type="ARBA" id="ARBA00012180"/>
    </source>
</evidence>
<comment type="similarity">
    <text evidence="1">Belongs to the beta type-B retroviral polymerase family. HERV class-II K(HML-2) pol subfamily.</text>
</comment>
<evidence type="ECO:0000259" key="4">
    <source>
        <dbReference type="Pfam" id="PF00078"/>
    </source>
</evidence>
<evidence type="ECO:0000313" key="5">
    <source>
        <dbReference type="EMBL" id="KAJ8378348.1"/>
    </source>
</evidence>
<keyword evidence="6" id="KW-1185">Reference proteome</keyword>
<dbReference type="Proteomes" id="UP001221898">
    <property type="component" value="Unassembled WGS sequence"/>
</dbReference>
<dbReference type="AlphaFoldDB" id="A0AAD7RE89"/>
<gene>
    <name evidence="5" type="ORF">AAFF_G00243680</name>
</gene>
<evidence type="ECO:0000313" key="6">
    <source>
        <dbReference type="Proteomes" id="UP001221898"/>
    </source>
</evidence>
<dbReference type="Gene3D" id="3.30.70.270">
    <property type="match status" value="1"/>
</dbReference>
<dbReference type="GO" id="GO:0004523">
    <property type="term" value="F:RNA-DNA hybrid ribonuclease activity"/>
    <property type="evidence" value="ECO:0007669"/>
    <property type="project" value="UniProtKB-EC"/>
</dbReference>
<dbReference type="InterPro" id="IPR043502">
    <property type="entry name" value="DNA/RNA_pol_sf"/>
</dbReference>
<evidence type="ECO:0000256" key="3">
    <source>
        <dbReference type="SAM" id="MobiDB-lite"/>
    </source>
</evidence>
<dbReference type="InterPro" id="IPR043128">
    <property type="entry name" value="Rev_trsase/Diguanyl_cyclase"/>
</dbReference>
<reference evidence="5" key="1">
    <citation type="journal article" date="2023" name="Science">
        <title>Genome structures resolve the early diversification of teleost fishes.</title>
        <authorList>
            <person name="Parey E."/>
            <person name="Louis A."/>
            <person name="Montfort J."/>
            <person name="Bouchez O."/>
            <person name="Roques C."/>
            <person name="Iampietro C."/>
            <person name="Lluch J."/>
            <person name="Castinel A."/>
            <person name="Donnadieu C."/>
            <person name="Desvignes T."/>
            <person name="Floi Bucao C."/>
            <person name="Jouanno E."/>
            <person name="Wen M."/>
            <person name="Mejri S."/>
            <person name="Dirks R."/>
            <person name="Jansen H."/>
            <person name="Henkel C."/>
            <person name="Chen W.J."/>
            <person name="Zahm M."/>
            <person name="Cabau C."/>
            <person name="Klopp C."/>
            <person name="Thompson A.W."/>
            <person name="Robinson-Rechavi M."/>
            <person name="Braasch I."/>
            <person name="Lecointre G."/>
            <person name="Bobe J."/>
            <person name="Postlethwait J.H."/>
            <person name="Berthelot C."/>
            <person name="Roest Crollius H."/>
            <person name="Guiguen Y."/>
        </authorList>
    </citation>
    <scope>NUCLEOTIDE SEQUENCE</scope>
    <source>
        <strain evidence="5">NC1722</strain>
    </source>
</reference>
<dbReference type="EC" id="3.1.26.4" evidence="2"/>
<dbReference type="SUPFAM" id="SSF56672">
    <property type="entry name" value="DNA/RNA polymerases"/>
    <property type="match status" value="1"/>
</dbReference>
<feature type="compositionally biased region" description="Basic residues" evidence="3">
    <location>
        <begin position="31"/>
        <end position="44"/>
    </location>
</feature>
<dbReference type="Pfam" id="PF00078">
    <property type="entry name" value="RVT_1"/>
    <property type="match status" value="1"/>
</dbReference>